<keyword evidence="4" id="KW-1185">Reference proteome</keyword>
<accession>A0A8X6HYV3</accession>
<comment type="caution">
    <text evidence="3">The sequence shown here is derived from an EMBL/GenBank/DDBJ whole genome shotgun (WGS) entry which is preliminary data.</text>
</comment>
<evidence type="ECO:0000256" key="1">
    <source>
        <dbReference type="PROSITE-ProRule" id="PRU00042"/>
    </source>
</evidence>
<dbReference type="PROSITE" id="PS00028">
    <property type="entry name" value="ZINC_FINGER_C2H2_1"/>
    <property type="match status" value="1"/>
</dbReference>
<evidence type="ECO:0000313" key="3">
    <source>
        <dbReference type="EMBL" id="GFR32354.1"/>
    </source>
</evidence>
<dbReference type="OrthoDB" id="382013at2759"/>
<evidence type="ECO:0000313" key="4">
    <source>
        <dbReference type="Proteomes" id="UP000887116"/>
    </source>
</evidence>
<dbReference type="PROSITE" id="PS50157">
    <property type="entry name" value="ZINC_FINGER_C2H2_2"/>
    <property type="match status" value="1"/>
</dbReference>
<name>A0A8X6HYV3_TRICU</name>
<dbReference type="AlphaFoldDB" id="A0A8X6HYV3"/>
<evidence type="ECO:0000259" key="2">
    <source>
        <dbReference type="PROSITE" id="PS50157"/>
    </source>
</evidence>
<dbReference type="GO" id="GO:0008270">
    <property type="term" value="F:zinc ion binding"/>
    <property type="evidence" value="ECO:0007669"/>
    <property type="project" value="UniProtKB-KW"/>
</dbReference>
<dbReference type="InterPro" id="IPR013087">
    <property type="entry name" value="Znf_C2H2_type"/>
</dbReference>
<proteinExistence type="predicted"/>
<gene>
    <name evidence="3" type="ORF">TNCT_196491</name>
</gene>
<dbReference type="Proteomes" id="UP000887116">
    <property type="component" value="Unassembled WGS sequence"/>
</dbReference>
<dbReference type="EMBL" id="BMAO01019715">
    <property type="protein sequence ID" value="GFR32354.1"/>
    <property type="molecule type" value="Genomic_DNA"/>
</dbReference>
<feature type="domain" description="C2H2-type" evidence="2">
    <location>
        <begin position="105"/>
        <end position="130"/>
    </location>
</feature>
<keyword evidence="1" id="KW-0479">Metal-binding</keyword>
<keyword evidence="1" id="KW-0862">Zinc</keyword>
<organism evidence="3 4">
    <name type="scientific">Trichonephila clavata</name>
    <name type="common">Joro spider</name>
    <name type="synonym">Nephila clavata</name>
    <dbReference type="NCBI Taxonomy" id="2740835"/>
    <lineage>
        <taxon>Eukaryota</taxon>
        <taxon>Metazoa</taxon>
        <taxon>Ecdysozoa</taxon>
        <taxon>Arthropoda</taxon>
        <taxon>Chelicerata</taxon>
        <taxon>Arachnida</taxon>
        <taxon>Araneae</taxon>
        <taxon>Araneomorphae</taxon>
        <taxon>Entelegynae</taxon>
        <taxon>Araneoidea</taxon>
        <taxon>Nephilidae</taxon>
        <taxon>Trichonephila</taxon>
    </lineage>
</organism>
<reference evidence="3" key="1">
    <citation type="submission" date="2020-07" db="EMBL/GenBank/DDBJ databases">
        <title>Multicomponent nature underlies the extraordinary mechanical properties of spider dragline silk.</title>
        <authorList>
            <person name="Kono N."/>
            <person name="Nakamura H."/>
            <person name="Mori M."/>
            <person name="Yoshida Y."/>
            <person name="Ohtoshi R."/>
            <person name="Malay A.D."/>
            <person name="Moran D.A.P."/>
            <person name="Tomita M."/>
            <person name="Numata K."/>
            <person name="Arakawa K."/>
        </authorList>
    </citation>
    <scope>NUCLEOTIDE SEQUENCE</scope>
</reference>
<sequence length="130" mass="14709">MTITDELTEIVKDLNFTITDDDLIDNWTSRESSDFTYYLNTTYEPSSSSLVGNVTIQPDLCDNNKCVYGSCEVVGQAYRCNQCGRRGFCGMDVIQYSKKPEVEIFRCGKCQLAFESKESLIVHAEPPNHI</sequence>
<protein>
    <recommendedName>
        <fullName evidence="2">C2H2-type domain-containing protein</fullName>
    </recommendedName>
</protein>
<keyword evidence="1" id="KW-0863">Zinc-finger</keyword>